<dbReference type="Proteomes" id="UP000469185">
    <property type="component" value="Unassembled WGS sequence"/>
</dbReference>
<evidence type="ECO:0000256" key="7">
    <source>
        <dbReference type="ARBA" id="ARBA00022741"/>
    </source>
</evidence>
<evidence type="ECO:0000256" key="1">
    <source>
        <dbReference type="ARBA" id="ARBA00000085"/>
    </source>
</evidence>
<evidence type="ECO:0000313" key="15">
    <source>
        <dbReference type="Proteomes" id="UP000469185"/>
    </source>
</evidence>
<keyword evidence="9" id="KW-0067">ATP-binding</keyword>
<reference evidence="14 15" key="1">
    <citation type="submission" date="2020-02" db="EMBL/GenBank/DDBJ databases">
        <authorList>
            <person name="Li X.-J."/>
            <person name="Feng X.-M."/>
        </authorList>
    </citation>
    <scope>NUCLEOTIDE SEQUENCE [LARGE SCALE GENOMIC DNA]</scope>
    <source>
        <strain evidence="14 15">CGMCC 4.7225</strain>
    </source>
</reference>
<comment type="catalytic activity">
    <reaction evidence="1">
        <text>ATP + protein L-histidine = ADP + protein N-phospho-L-histidine.</text>
        <dbReference type="EC" id="2.7.13.3"/>
    </reaction>
</comment>
<dbReference type="Pfam" id="PF02518">
    <property type="entry name" value="HATPase_c"/>
    <property type="match status" value="1"/>
</dbReference>
<dbReference type="InterPro" id="IPR036890">
    <property type="entry name" value="HATPase_C_sf"/>
</dbReference>
<dbReference type="CDD" id="cd00075">
    <property type="entry name" value="HATPase"/>
    <property type="match status" value="1"/>
</dbReference>
<dbReference type="AlphaFoldDB" id="A0A6N9YIY1"/>
<evidence type="ECO:0000256" key="2">
    <source>
        <dbReference type="ARBA" id="ARBA00004236"/>
    </source>
</evidence>
<comment type="subcellular location">
    <subcellularLocation>
        <location evidence="2">Cell membrane</location>
    </subcellularLocation>
</comment>
<evidence type="ECO:0000256" key="8">
    <source>
        <dbReference type="ARBA" id="ARBA00022777"/>
    </source>
</evidence>
<dbReference type="SUPFAM" id="SSF55874">
    <property type="entry name" value="ATPase domain of HSP90 chaperone/DNA topoisomerase II/histidine kinase"/>
    <property type="match status" value="1"/>
</dbReference>
<dbReference type="InterPro" id="IPR003594">
    <property type="entry name" value="HATPase_dom"/>
</dbReference>
<dbReference type="SUPFAM" id="SSF47384">
    <property type="entry name" value="Homodimeric domain of signal transducing histidine kinase"/>
    <property type="match status" value="1"/>
</dbReference>
<dbReference type="GO" id="GO:0005524">
    <property type="term" value="F:ATP binding"/>
    <property type="evidence" value="ECO:0007669"/>
    <property type="project" value="UniProtKB-KW"/>
</dbReference>
<dbReference type="InterPro" id="IPR036097">
    <property type="entry name" value="HisK_dim/P_sf"/>
</dbReference>
<keyword evidence="8" id="KW-0418">Kinase</keyword>
<accession>A0A6N9YIY1</accession>
<name>A0A6N9YIY1_9ACTN</name>
<sequence>MSVDAITAGVLAAVVGLAVGLAAGWRLRSGRRASEPTTPPRTSPIPEGADEVVAVLRSSAIVLDESTNVVKASPSAYAFGLVRQDRITVPELLALAEKVHRDGQIREIQLQVPRSRDSTQTLHVLARVAPLGDRLVLALVEDRTHEIRVDEIRRDFVANVSHELKTPVGAMMLLAEAVQDASDEPDAVRRFAERMQQEGQRLSRLVQEIIDLSRLQYDDPVDSPEPVEIDDVVVAAIDRSRVDAEDRNIRLTAGGTEGLQVLGNEKQLVVAIGNLIENAVSYSPEGRRVAVGVRRREDLVEISVTDQGHGIAETDLDRIFERFYRVDPARSRETGGTGLGLSIVKHIAASHGGEVSVWSVQGAGSTFTLRLPLLPYRPGQQARGVSQVAKEAP</sequence>
<comment type="caution">
    <text evidence="14">The sequence shown here is derived from an EMBL/GenBank/DDBJ whole genome shotgun (WGS) entry which is preliminary data.</text>
</comment>
<dbReference type="PANTHER" id="PTHR45453">
    <property type="entry name" value="PHOSPHATE REGULON SENSOR PROTEIN PHOR"/>
    <property type="match status" value="1"/>
</dbReference>
<keyword evidence="5" id="KW-0597">Phosphoprotein</keyword>
<dbReference type="EC" id="2.7.13.3" evidence="3"/>
<dbReference type="InterPro" id="IPR050351">
    <property type="entry name" value="BphY/WalK/GraS-like"/>
</dbReference>
<keyword evidence="6" id="KW-0808">Transferase</keyword>
<feature type="domain" description="Histidine kinase" evidence="13">
    <location>
        <begin position="159"/>
        <end position="375"/>
    </location>
</feature>
<organism evidence="14 15">
    <name type="scientific">Phytoactinopolyspora alkaliphila</name>
    <dbReference type="NCBI Taxonomy" id="1783498"/>
    <lineage>
        <taxon>Bacteria</taxon>
        <taxon>Bacillati</taxon>
        <taxon>Actinomycetota</taxon>
        <taxon>Actinomycetes</taxon>
        <taxon>Jiangellales</taxon>
        <taxon>Jiangellaceae</taxon>
        <taxon>Phytoactinopolyspora</taxon>
    </lineage>
</organism>
<evidence type="ECO:0000256" key="3">
    <source>
        <dbReference type="ARBA" id="ARBA00012438"/>
    </source>
</evidence>
<dbReference type="EMBL" id="JAAGOB010000002">
    <property type="protein sequence ID" value="NED94829.1"/>
    <property type="molecule type" value="Genomic_DNA"/>
</dbReference>
<gene>
    <name evidence="14" type="ORF">G1H11_05840</name>
</gene>
<dbReference type="SMART" id="SM00388">
    <property type="entry name" value="HisKA"/>
    <property type="match status" value="1"/>
</dbReference>
<keyword evidence="7" id="KW-0547">Nucleotide-binding</keyword>
<dbReference type="GO" id="GO:0000155">
    <property type="term" value="F:phosphorelay sensor kinase activity"/>
    <property type="evidence" value="ECO:0007669"/>
    <property type="project" value="InterPro"/>
</dbReference>
<evidence type="ECO:0000256" key="12">
    <source>
        <dbReference type="ARBA" id="ARBA00039401"/>
    </source>
</evidence>
<dbReference type="FunFam" id="1.10.287.130:FF:000008">
    <property type="entry name" value="Two-component sensor histidine kinase"/>
    <property type="match status" value="1"/>
</dbReference>
<dbReference type="Gene3D" id="1.10.287.130">
    <property type="match status" value="1"/>
</dbReference>
<dbReference type="GO" id="GO:0016036">
    <property type="term" value="P:cellular response to phosphate starvation"/>
    <property type="evidence" value="ECO:0007669"/>
    <property type="project" value="TreeGrafter"/>
</dbReference>
<evidence type="ECO:0000256" key="10">
    <source>
        <dbReference type="ARBA" id="ARBA00023012"/>
    </source>
</evidence>
<evidence type="ECO:0000256" key="4">
    <source>
        <dbReference type="ARBA" id="ARBA00022475"/>
    </source>
</evidence>
<dbReference type="PROSITE" id="PS50109">
    <property type="entry name" value="HIS_KIN"/>
    <property type="match status" value="1"/>
</dbReference>
<keyword evidence="11" id="KW-0472">Membrane</keyword>
<evidence type="ECO:0000259" key="13">
    <source>
        <dbReference type="PROSITE" id="PS50109"/>
    </source>
</evidence>
<evidence type="ECO:0000256" key="11">
    <source>
        <dbReference type="ARBA" id="ARBA00023136"/>
    </source>
</evidence>
<dbReference type="PANTHER" id="PTHR45453:SF1">
    <property type="entry name" value="PHOSPHATE REGULON SENSOR PROTEIN PHOR"/>
    <property type="match status" value="1"/>
</dbReference>
<proteinExistence type="predicted"/>
<keyword evidence="4" id="KW-1003">Cell membrane</keyword>
<keyword evidence="15" id="KW-1185">Reference proteome</keyword>
<dbReference type="SMART" id="SM00387">
    <property type="entry name" value="HATPase_c"/>
    <property type="match status" value="1"/>
</dbReference>
<dbReference type="GO" id="GO:0005886">
    <property type="term" value="C:plasma membrane"/>
    <property type="evidence" value="ECO:0007669"/>
    <property type="project" value="UniProtKB-SubCell"/>
</dbReference>
<evidence type="ECO:0000256" key="5">
    <source>
        <dbReference type="ARBA" id="ARBA00022553"/>
    </source>
</evidence>
<dbReference type="Gene3D" id="3.30.565.10">
    <property type="entry name" value="Histidine kinase-like ATPase, C-terminal domain"/>
    <property type="match status" value="1"/>
</dbReference>
<dbReference type="FunFam" id="3.30.565.10:FF:000006">
    <property type="entry name" value="Sensor histidine kinase WalK"/>
    <property type="match status" value="1"/>
</dbReference>
<evidence type="ECO:0000256" key="6">
    <source>
        <dbReference type="ARBA" id="ARBA00022679"/>
    </source>
</evidence>
<dbReference type="InterPro" id="IPR003661">
    <property type="entry name" value="HisK_dim/P_dom"/>
</dbReference>
<dbReference type="InterPro" id="IPR004358">
    <property type="entry name" value="Sig_transdc_His_kin-like_C"/>
</dbReference>
<protein>
    <recommendedName>
        <fullName evidence="12">Sensor-like histidine kinase SenX3</fullName>
        <ecNumber evidence="3">2.7.13.3</ecNumber>
    </recommendedName>
</protein>
<keyword evidence="10" id="KW-0902">Two-component regulatory system</keyword>
<dbReference type="GO" id="GO:0004721">
    <property type="term" value="F:phosphoprotein phosphatase activity"/>
    <property type="evidence" value="ECO:0007669"/>
    <property type="project" value="TreeGrafter"/>
</dbReference>
<dbReference type="Pfam" id="PF00512">
    <property type="entry name" value="HisKA"/>
    <property type="match status" value="1"/>
</dbReference>
<dbReference type="InterPro" id="IPR005467">
    <property type="entry name" value="His_kinase_dom"/>
</dbReference>
<evidence type="ECO:0000256" key="9">
    <source>
        <dbReference type="ARBA" id="ARBA00022840"/>
    </source>
</evidence>
<dbReference type="PRINTS" id="PR00344">
    <property type="entry name" value="BCTRLSENSOR"/>
</dbReference>
<dbReference type="CDD" id="cd00082">
    <property type="entry name" value="HisKA"/>
    <property type="match status" value="1"/>
</dbReference>
<evidence type="ECO:0000313" key="14">
    <source>
        <dbReference type="EMBL" id="NED94829.1"/>
    </source>
</evidence>